<dbReference type="EMBL" id="MDLC01000041">
    <property type="protein sequence ID" value="ODS23063.1"/>
    <property type="molecule type" value="Genomic_DNA"/>
</dbReference>
<dbReference type="NCBIfam" id="TIGR02966">
    <property type="entry name" value="phoR_proteo"/>
    <property type="match status" value="1"/>
</dbReference>
<name>A0A1D2QND0_9GAMM</name>
<dbReference type="InterPro" id="IPR050351">
    <property type="entry name" value="BphY/WalK/GraS-like"/>
</dbReference>
<keyword evidence="5" id="KW-1003">Cell membrane</keyword>
<sequence length="431" mass="49736">MHNDFHLEIRRLTFLFIICLIAGLMMDELMNVLLLGAALYITWTLFQIRQLEHWLQSHKVSHIPDASGIWGNIFDHLSRHKKREISEKKRLKKVIMRVETMTAALNDAIVLLDEEYTITWLNKASRNLLDLKKNDVGHPIHNFIRNPLFLEYLEADNHDIPLVLPTSNHVEQRLEFRLNHFGENEGLLIVRDITRLYRLEQMRKDFVANVSHELRTPLTVIMGYIETLDDTQPLDACWQKPLQQIHQQATRMTTLINDLTALSKLETESTSQTSQTIPLKPLLQMICDATETISDQHSIELECGESFALIGHERELHSAFSNLIINAINYSRQQKVVRVNVSLNFTGGLDIKVIDKGIGIEQQHIRRLTERFYRVDSSRSLETGGTGLGLAITKHVLVRHNGRLHIRSRINQGSTFTAIFPKERVKMLNTD</sequence>
<keyword evidence="12 15" id="KW-1133">Transmembrane helix</keyword>
<proteinExistence type="predicted"/>
<protein>
    <recommendedName>
        <fullName evidence="3">histidine kinase</fullName>
        <ecNumber evidence="3">2.7.13.3</ecNumber>
    </recommendedName>
</protein>
<dbReference type="PROSITE" id="PS50109">
    <property type="entry name" value="HIS_KIN"/>
    <property type="match status" value="1"/>
</dbReference>
<comment type="caution">
    <text evidence="17">The sequence shown here is derived from an EMBL/GenBank/DDBJ whole genome shotgun (WGS) entry which is preliminary data.</text>
</comment>
<evidence type="ECO:0000256" key="9">
    <source>
        <dbReference type="ARBA" id="ARBA00022741"/>
    </source>
</evidence>
<evidence type="ECO:0000256" key="3">
    <source>
        <dbReference type="ARBA" id="ARBA00012438"/>
    </source>
</evidence>
<keyword evidence="13" id="KW-0902">Two-component regulatory system</keyword>
<dbReference type="InterPro" id="IPR003661">
    <property type="entry name" value="HisK_dim/P_dom"/>
</dbReference>
<feature type="domain" description="Histidine kinase" evidence="16">
    <location>
        <begin position="209"/>
        <end position="424"/>
    </location>
</feature>
<dbReference type="InterPro" id="IPR035965">
    <property type="entry name" value="PAS-like_dom_sf"/>
</dbReference>
<evidence type="ECO:0000256" key="8">
    <source>
        <dbReference type="ARBA" id="ARBA00022692"/>
    </source>
</evidence>
<accession>A0A1D2QND0</accession>
<dbReference type="Gene3D" id="1.10.287.130">
    <property type="match status" value="1"/>
</dbReference>
<dbReference type="Proteomes" id="UP000242502">
    <property type="component" value="Unassembled WGS sequence"/>
</dbReference>
<evidence type="ECO:0000256" key="7">
    <source>
        <dbReference type="ARBA" id="ARBA00022679"/>
    </source>
</evidence>
<dbReference type="GO" id="GO:0016036">
    <property type="term" value="P:cellular response to phosphate starvation"/>
    <property type="evidence" value="ECO:0007669"/>
    <property type="project" value="TreeGrafter"/>
</dbReference>
<evidence type="ECO:0000256" key="2">
    <source>
        <dbReference type="ARBA" id="ARBA00004236"/>
    </source>
</evidence>
<dbReference type="GO" id="GO:0004721">
    <property type="term" value="F:phosphoprotein phosphatase activity"/>
    <property type="evidence" value="ECO:0007669"/>
    <property type="project" value="InterPro"/>
</dbReference>
<organism evidence="17 18">
    <name type="scientific">Candidatus Endobugula sertula</name>
    <name type="common">Bugula neritina bacterial symbiont</name>
    <dbReference type="NCBI Taxonomy" id="62101"/>
    <lineage>
        <taxon>Bacteria</taxon>
        <taxon>Pseudomonadati</taxon>
        <taxon>Pseudomonadota</taxon>
        <taxon>Gammaproteobacteria</taxon>
        <taxon>Cellvibrionales</taxon>
        <taxon>Cellvibrionaceae</taxon>
        <taxon>Candidatus Endobugula</taxon>
    </lineage>
</organism>
<dbReference type="FunFam" id="3.30.565.10:FF:000006">
    <property type="entry name" value="Sensor histidine kinase WalK"/>
    <property type="match status" value="1"/>
</dbReference>
<dbReference type="InterPro" id="IPR004358">
    <property type="entry name" value="Sig_transdc_His_kin-like_C"/>
</dbReference>
<comment type="subcellular location">
    <subcellularLocation>
        <location evidence="2">Cell membrane</location>
    </subcellularLocation>
</comment>
<dbReference type="SMART" id="SM00387">
    <property type="entry name" value="HATPase_c"/>
    <property type="match status" value="1"/>
</dbReference>
<dbReference type="Pfam" id="PF11808">
    <property type="entry name" value="PhoR"/>
    <property type="match status" value="1"/>
</dbReference>
<dbReference type="InterPro" id="IPR005467">
    <property type="entry name" value="His_kinase_dom"/>
</dbReference>
<dbReference type="Gene3D" id="3.30.565.10">
    <property type="entry name" value="Histidine kinase-like ATPase, C-terminal domain"/>
    <property type="match status" value="1"/>
</dbReference>
<evidence type="ECO:0000256" key="15">
    <source>
        <dbReference type="SAM" id="Phobius"/>
    </source>
</evidence>
<dbReference type="GO" id="GO:0005886">
    <property type="term" value="C:plasma membrane"/>
    <property type="evidence" value="ECO:0007669"/>
    <property type="project" value="UniProtKB-SubCell"/>
</dbReference>
<keyword evidence="9" id="KW-0547">Nucleotide-binding</keyword>
<dbReference type="AlphaFoldDB" id="A0A1D2QND0"/>
<keyword evidence="4" id="KW-0813">Transport</keyword>
<keyword evidence="14 15" id="KW-0472">Membrane</keyword>
<evidence type="ECO:0000313" key="18">
    <source>
        <dbReference type="Proteomes" id="UP000242502"/>
    </source>
</evidence>
<comment type="catalytic activity">
    <reaction evidence="1">
        <text>ATP + protein L-histidine = ADP + protein N-phospho-L-histidine.</text>
        <dbReference type="EC" id="2.7.13.3"/>
    </reaction>
</comment>
<evidence type="ECO:0000256" key="14">
    <source>
        <dbReference type="ARBA" id="ARBA00023136"/>
    </source>
</evidence>
<dbReference type="Pfam" id="PF02518">
    <property type="entry name" value="HATPase_c"/>
    <property type="match status" value="1"/>
</dbReference>
<dbReference type="STRING" id="62101.AB835_10965"/>
<evidence type="ECO:0000259" key="16">
    <source>
        <dbReference type="PROSITE" id="PS50109"/>
    </source>
</evidence>
<dbReference type="SMART" id="SM00388">
    <property type="entry name" value="HisKA"/>
    <property type="match status" value="1"/>
</dbReference>
<dbReference type="PRINTS" id="PR00344">
    <property type="entry name" value="BCTRLSENSOR"/>
</dbReference>
<keyword evidence="7" id="KW-0808">Transferase</keyword>
<evidence type="ECO:0000313" key="17">
    <source>
        <dbReference type="EMBL" id="ODS23063.1"/>
    </source>
</evidence>
<dbReference type="InterPro" id="IPR036890">
    <property type="entry name" value="HATPase_C_sf"/>
</dbReference>
<evidence type="ECO:0000256" key="1">
    <source>
        <dbReference type="ARBA" id="ARBA00000085"/>
    </source>
</evidence>
<dbReference type="FunFam" id="1.10.287.130:FF:000008">
    <property type="entry name" value="Two-component sensor histidine kinase"/>
    <property type="match status" value="1"/>
</dbReference>
<evidence type="ECO:0000256" key="12">
    <source>
        <dbReference type="ARBA" id="ARBA00022989"/>
    </source>
</evidence>
<keyword evidence="6" id="KW-0597">Phosphoprotein</keyword>
<dbReference type="InterPro" id="IPR036097">
    <property type="entry name" value="HisK_dim/P_sf"/>
</dbReference>
<dbReference type="SUPFAM" id="SSF47384">
    <property type="entry name" value="Homodimeric domain of signal transducing histidine kinase"/>
    <property type="match status" value="1"/>
</dbReference>
<dbReference type="EC" id="2.7.13.3" evidence="3"/>
<keyword evidence="8 15" id="KW-0812">Transmembrane</keyword>
<dbReference type="InterPro" id="IPR014310">
    <property type="entry name" value="Sig_transdc_His_kinase_PhoR"/>
</dbReference>
<evidence type="ECO:0000256" key="6">
    <source>
        <dbReference type="ARBA" id="ARBA00022553"/>
    </source>
</evidence>
<evidence type="ECO:0000256" key="5">
    <source>
        <dbReference type="ARBA" id="ARBA00022475"/>
    </source>
</evidence>
<gene>
    <name evidence="17" type="ORF">AB835_10965</name>
</gene>
<dbReference type="InterPro" id="IPR021766">
    <property type="entry name" value="PhoR_N"/>
</dbReference>
<dbReference type="SUPFAM" id="SSF55785">
    <property type="entry name" value="PYP-like sensor domain (PAS domain)"/>
    <property type="match status" value="1"/>
</dbReference>
<keyword evidence="11" id="KW-0067">ATP-binding</keyword>
<evidence type="ECO:0000256" key="4">
    <source>
        <dbReference type="ARBA" id="ARBA00022448"/>
    </source>
</evidence>
<dbReference type="PANTHER" id="PTHR45453">
    <property type="entry name" value="PHOSPHATE REGULON SENSOR PROTEIN PHOR"/>
    <property type="match status" value="1"/>
</dbReference>
<dbReference type="SUPFAM" id="SSF55874">
    <property type="entry name" value="ATPase domain of HSP90 chaperone/DNA topoisomerase II/histidine kinase"/>
    <property type="match status" value="1"/>
</dbReference>
<dbReference type="CDD" id="cd00082">
    <property type="entry name" value="HisKA"/>
    <property type="match status" value="1"/>
</dbReference>
<dbReference type="GO" id="GO:0005524">
    <property type="term" value="F:ATP binding"/>
    <property type="evidence" value="ECO:0007669"/>
    <property type="project" value="UniProtKB-KW"/>
</dbReference>
<keyword evidence="10 17" id="KW-0418">Kinase</keyword>
<reference evidence="17 18" key="1">
    <citation type="journal article" date="2016" name="Appl. Environ. Microbiol.">
        <title>Lack of Overt Genome Reduction in the Bryostatin-Producing Bryozoan Symbiont "Candidatus Endobugula sertula".</title>
        <authorList>
            <person name="Miller I.J."/>
            <person name="Vanee N."/>
            <person name="Fong S.S."/>
            <person name="Lim-Fong G.E."/>
            <person name="Kwan J.C."/>
        </authorList>
    </citation>
    <scope>NUCLEOTIDE SEQUENCE [LARGE SCALE GENOMIC DNA]</scope>
    <source>
        <strain evidence="17">AB1-4</strain>
    </source>
</reference>
<evidence type="ECO:0000256" key="10">
    <source>
        <dbReference type="ARBA" id="ARBA00022777"/>
    </source>
</evidence>
<dbReference type="InterPro" id="IPR003594">
    <property type="entry name" value="HATPase_dom"/>
</dbReference>
<dbReference type="GO" id="GO:0000155">
    <property type="term" value="F:phosphorelay sensor kinase activity"/>
    <property type="evidence" value="ECO:0007669"/>
    <property type="project" value="InterPro"/>
</dbReference>
<evidence type="ECO:0000256" key="13">
    <source>
        <dbReference type="ARBA" id="ARBA00023012"/>
    </source>
</evidence>
<dbReference type="Gene3D" id="3.30.450.20">
    <property type="entry name" value="PAS domain"/>
    <property type="match status" value="1"/>
</dbReference>
<evidence type="ECO:0000256" key="11">
    <source>
        <dbReference type="ARBA" id="ARBA00022840"/>
    </source>
</evidence>
<dbReference type="Pfam" id="PF00512">
    <property type="entry name" value="HisKA"/>
    <property type="match status" value="1"/>
</dbReference>
<dbReference type="PANTHER" id="PTHR45453:SF1">
    <property type="entry name" value="PHOSPHATE REGULON SENSOR PROTEIN PHOR"/>
    <property type="match status" value="1"/>
</dbReference>
<feature type="transmembrane region" description="Helical" evidence="15">
    <location>
        <begin position="12"/>
        <end position="43"/>
    </location>
</feature>